<dbReference type="OrthoDB" id="93444at2759"/>
<dbReference type="OMA" id="GSMTIRK"/>
<keyword evidence="2" id="KW-1185">Reference proteome</keyword>
<dbReference type="RefSeq" id="XP_012197230.1">
    <property type="nucleotide sequence ID" value="XM_012341840.1"/>
</dbReference>
<dbReference type="KEGG" id="spar:SPRG_03260"/>
<reference evidence="1 2" key="1">
    <citation type="journal article" date="2013" name="PLoS Genet.">
        <title>Distinctive expansion of potential virulence genes in the genome of the oomycete fish pathogen Saprolegnia parasitica.</title>
        <authorList>
            <person name="Jiang R.H."/>
            <person name="de Bruijn I."/>
            <person name="Haas B.J."/>
            <person name="Belmonte R."/>
            <person name="Lobach L."/>
            <person name="Christie J."/>
            <person name="van den Ackerveken G."/>
            <person name="Bottin A."/>
            <person name="Bulone V."/>
            <person name="Diaz-Moreno S.M."/>
            <person name="Dumas B."/>
            <person name="Fan L."/>
            <person name="Gaulin E."/>
            <person name="Govers F."/>
            <person name="Grenville-Briggs L.J."/>
            <person name="Horner N.R."/>
            <person name="Levin J.Z."/>
            <person name="Mammella M."/>
            <person name="Meijer H.J."/>
            <person name="Morris P."/>
            <person name="Nusbaum C."/>
            <person name="Oome S."/>
            <person name="Phillips A.J."/>
            <person name="van Rooyen D."/>
            <person name="Rzeszutek E."/>
            <person name="Saraiva M."/>
            <person name="Secombes C.J."/>
            <person name="Seidl M.F."/>
            <person name="Snel B."/>
            <person name="Stassen J.H."/>
            <person name="Sykes S."/>
            <person name="Tripathy S."/>
            <person name="van den Berg H."/>
            <person name="Vega-Arreguin J.C."/>
            <person name="Wawra S."/>
            <person name="Young S.K."/>
            <person name="Zeng Q."/>
            <person name="Dieguez-Uribeondo J."/>
            <person name="Russ C."/>
            <person name="Tyler B.M."/>
            <person name="van West P."/>
        </authorList>
    </citation>
    <scope>NUCLEOTIDE SEQUENCE [LARGE SCALE GENOMIC DNA]</scope>
    <source>
        <strain evidence="1 2">CBS 223.65</strain>
    </source>
</reference>
<proteinExistence type="predicted"/>
<protein>
    <submittedName>
        <fullName evidence="1">Uncharacterized protein</fullName>
    </submittedName>
</protein>
<dbReference type="VEuPathDB" id="FungiDB:SPRG_03260"/>
<gene>
    <name evidence="1" type="ORF">SPRG_03260</name>
</gene>
<dbReference type="Proteomes" id="UP000030745">
    <property type="component" value="Unassembled WGS sequence"/>
</dbReference>
<organism evidence="1 2">
    <name type="scientific">Saprolegnia parasitica (strain CBS 223.65)</name>
    <dbReference type="NCBI Taxonomy" id="695850"/>
    <lineage>
        <taxon>Eukaryota</taxon>
        <taxon>Sar</taxon>
        <taxon>Stramenopiles</taxon>
        <taxon>Oomycota</taxon>
        <taxon>Saprolegniomycetes</taxon>
        <taxon>Saprolegniales</taxon>
        <taxon>Saprolegniaceae</taxon>
        <taxon>Saprolegnia</taxon>
    </lineage>
</organism>
<dbReference type="AlphaFoldDB" id="A0A067CZ02"/>
<sequence>MSHVAQKKLTQLYGEYNHVQFPLTKDEPYRATLKTNAAQTCATIWLESKKTKLQWECVIQDLSKLMTTELALPNAVVLRAIKASAKLSSASKVDLTMEKDMLALDLAIHLSPVWTATYRFEMTPIEVKLVDILEARIRDLEEANARPRVAFCTLTTIAQTDANNIDSCVCEWTVSSSHEAAALVRIDENDKSSIVVLQPGLYHIHCTLTTLTAVTGEITLYVDEADVGTAPYTCYKPNEDEASWYFQVDVSHIAQLAAGAHIGLDGDSNDIAIPGSMTIRKLQQGAF</sequence>
<dbReference type="EMBL" id="KK583196">
    <property type="protein sequence ID" value="KDO32042.1"/>
    <property type="molecule type" value="Genomic_DNA"/>
</dbReference>
<dbReference type="GeneID" id="24125776"/>
<accession>A0A067CZ02</accession>
<evidence type="ECO:0000313" key="1">
    <source>
        <dbReference type="EMBL" id="KDO32042.1"/>
    </source>
</evidence>
<name>A0A067CZ02_SAPPC</name>
<evidence type="ECO:0000313" key="2">
    <source>
        <dbReference type="Proteomes" id="UP000030745"/>
    </source>
</evidence>